<evidence type="ECO:0000256" key="1">
    <source>
        <dbReference type="ARBA" id="ARBA00022741"/>
    </source>
</evidence>
<dbReference type="InterPro" id="IPR000629">
    <property type="entry name" value="RNA-helicase_DEAD-box_CS"/>
</dbReference>
<reference evidence="12" key="1">
    <citation type="submission" date="2020-07" db="EMBL/GenBank/DDBJ databases">
        <title>Huge and variable diversity of episymbiotic CPR bacteria and DPANN archaea in groundwater ecosystems.</title>
        <authorList>
            <person name="He C.Y."/>
            <person name="Keren R."/>
            <person name="Whittaker M."/>
            <person name="Farag I.F."/>
            <person name="Doudna J."/>
            <person name="Cate J.H.D."/>
            <person name="Banfield J.F."/>
        </authorList>
    </citation>
    <scope>NUCLEOTIDE SEQUENCE</scope>
    <source>
        <strain evidence="12">NC_groundwater_972_Pr1_S-0.2um_49_27</strain>
    </source>
</reference>
<evidence type="ECO:0000256" key="2">
    <source>
        <dbReference type="ARBA" id="ARBA00022801"/>
    </source>
</evidence>
<dbReference type="PROSITE" id="PS51192">
    <property type="entry name" value="HELICASE_ATP_BIND_1"/>
    <property type="match status" value="1"/>
</dbReference>
<dbReference type="InterPro" id="IPR050079">
    <property type="entry name" value="DEAD_box_RNA_helicase"/>
</dbReference>
<dbReference type="InterPro" id="IPR014001">
    <property type="entry name" value="Helicase_ATP-bd"/>
</dbReference>
<dbReference type="GO" id="GO:0003676">
    <property type="term" value="F:nucleic acid binding"/>
    <property type="evidence" value="ECO:0007669"/>
    <property type="project" value="InterPro"/>
</dbReference>
<evidence type="ECO:0000313" key="13">
    <source>
        <dbReference type="Proteomes" id="UP000808388"/>
    </source>
</evidence>
<dbReference type="GO" id="GO:0005829">
    <property type="term" value="C:cytosol"/>
    <property type="evidence" value="ECO:0007669"/>
    <property type="project" value="TreeGrafter"/>
</dbReference>
<gene>
    <name evidence="12" type="ORF">HY220_04415</name>
</gene>
<keyword evidence="3 7" id="KW-0347">Helicase</keyword>
<feature type="domain" description="DEAD-box RNA helicase Q" evidence="11">
    <location>
        <begin position="2"/>
        <end position="30"/>
    </location>
</feature>
<evidence type="ECO:0000256" key="7">
    <source>
        <dbReference type="RuleBase" id="RU000492"/>
    </source>
</evidence>
<dbReference type="InterPro" id="IPR001650">
    <property type="entry name" value="Helicase_C-like"/>
</dbReference>
<dbReference type="PROSITE" id="PS51194">
    <property type="entry name" value="HELICASE_CTER"/>
    <property type="match status" value="1"/>
</dbReference>
<comment type="caution">
    <text evidence="12">The sequence shown here is derived from an EMBL/GenBank/DDBJ whole genome shotgun (WGS) entry which is preliminary data.</text>
</comment>
<keyword evidence="4 7" id="KW-0067">ATP-binding</keyword>
<feature type="short sequence motif" description="Q motif" evidence="6">
    <location>
        <begin position="2"/>
        <end position="30"/>
    </location>
</feature>
<dbReference type="GO" id="GO:0005524">
    <property type="term" value="F:ATP binding"/>
    <property type="evidence" value="ECO:0007669"/>
    <property type="project" value="UniProtKB-KW"/>
</dbReference>
<dbReference type="InterPro" id="IPR027417">
    <property type="entry name" value="P-loop_NTPase"/>
</dbReference>
<evidence type="ECO:0000256" key="5">
    <source>
        <dbReference type="ARBA" id="ARBA00038437"/>
    </source>
</evidence>
<proteinExistence type="inferred from homology"/>
<feature type="compositionally biased region" description="Basic and acidic residues" evidence="8">
    <location>
        <begin position="377"/>
        <end position="388"/>
    </location>
</feature>
<dbReference type="SMART" id="SM00490">
    <property type="entry name" value="HELICc"/>
    <property type="match status" value="1"/>
</dbReference>
<dbReference type="EMBL" id="JACQCQ010000013">
    <property type="protein sequence ID" value="MBI3627954.1"/>
    <property type="molecule type" value="Genomic_DNA"/>
</dbReference>
<dbReference type="Gene3D" id="3.40.50.300">
    <property type="entry name" value="P-loop containing nucleotide triphosphate hydrolases"/>
    <property type="match status" value="2"/>
</dbReference>
<organism evidence="12 13">
    <name type="scientific">Candidatus Sungiibacteriota bacterium</name>
    <dbReference type="NCBI Taxonomy" id="2750080"/>
    <lineage>
        <taxon>Bacteria</taxon>
        <taxon>Candidatus Sungiibacteriota</taxon>
    </lineage>
</organism>
<dbReference type="PROSITE" id="PS00039">
    <property type="entry name" value="DEAD_ATP_HELICASE"/>
    <property type="match status" value="1"/>
</dbReference>
<keyword evidence="2 7" id="KW-0378">Hydrolase</keyword>
<dbReference type="CDD" id="cd00268">
    <property type="entry name" value="DEADc"/>
    <property type="match status" value="1"/>
</dbReference>
<dbReference type="InterPro" id="IPR044742">
    <property type="entry name" value="DEAD/DEAH_RhlB"/>
</dbReference>
<feature type="domain" description="Helicase C-terminal" evidence="10">
    <location>
        <begin position="230"/>
        <end position="374"/>
    </location>
</feature>
<dbReference type="PANTHER" id="PTHR47959:SF13">
    <property type="entry name" value="ATP-DEPENDENT RNA HELICASE RHLE"/>
    <property type="match status" value="1"/>
</dbReference>
<dbReference type="SUPFAM" id="SSF52540">
    <property type="entry name" value="P-loop containing nucleoside triphosphate hydrolases"/>
    <property type="match status" value="1"/>
</dbReference>
<evidence type="ECO:0000259" key="10">
    <source>
        <dbReference type="PROSITE" id="PS51194"/>
    </source>
</evidence>
<evidence type="ECO:0000256" key="3">
    <source>
        <dbReference type="ARBA" id="ARBA00022806"/>
    </source>
</evidence>
<evidence type="ECO:0000256" key="6">
    <source>
        <dbReference type="PROSITE-ProRule" id="PRU00552"/>
    </source>
</evidence>
<comment type="similarity">
    <text evidence="5 7">Belongs to the DEAD box helicase family.</text>
</comment>
<dbReference type="GO" id="GO:0016787">
    <property type="term" value="F:hydrolase activity"/>
    <property type="evidence" value="ECO:0007669"/>
    <property type="project" value="UniProtKB-KW"/>
</dbReference>
<name>A0A9D6QSF2_9BACT</name>
<keyword evidence="1 7" id="KW-0547">Nucleotide-binding</keyword>
<dbReference type="Pfam" id="PF00271">
    <property type="entry name" value="Helicase_C"/>
    <property type="match status" value="1"/>
</dbReference>
<dbReference type="Proteomes" id="UP000808388">
    <property type="component" value="Unassembled WGS sequence"/>
</dbReference>
<feature type="compositionally biased region" description="Basic residues" evidence="8">
    <location>
        <begin position="404"/>
        <end position="416"/>
    </location>
</feature>
<dbReference type="CDD" id="cd18787">
    <property type="entry name" value="SF2_C_DEAD"/>
    <property type="match status" value="1"/>
</dbReference>
<dbReference type="GO" id="GO:0003724">
    <property type="term" value="F:RNA helicase activity"/>
    <property type="evidence" value="ECO:0007669"/>
    <property type="project" value="InterPro"/>
</dbReference>
<dbReference type="PANTHER" id="PTHR47959">
    <property type="entry name" value="ATP-DEPENDENT RNA HELICASE RHLE-RELATED"/>
    <property type="match status" value="1"/>
</dbReference>
<feature type="domain" description="Helicase ATP-binding" evidence="9">
    <location>
        <begin position="33"/>
        <end position="204"/>
    </location>
</feature>
<feature type="region of interest" description="Disordered" evidence="8">
    <location>
        <begin position="376"/>
        <end position="416"/>
    </location>
</feature>
<dbReference type="AlphaFoldDB" id="A0A9D6QSF2"/>
<dbReference type="SMART" id="SM00487">
    <property type="entry name" value="DEXDc"/>
    <property type="match status" value="1"/>
</dbReference>
<dbReference type="Pfam" id="PF00270">
    <property type="entry name" value="DEAD"/>
    <property type="match status" value="1"/>
</dbReference>
<accession>A0A9D6QSF2</accession>
<protein>
    <submittedName>
        <fullName evidence="12">DEAD/DEAH box helicase</fullName>
    </submittedName>
</protein>
<evidence type="ECO:0000256" key="4">
    <source>
        <dbReference type="ARBA" id="ARBA00022840"/>
    </source>
</evidence>
<evidence type="ECO:0000259" key="11">
    <source>
        <dbReference type="PROSITE" id="PS51195"/>
    </source>
</evidence>
<dbReference type="InterPro" id="IPR011545">
    <property type="entry name" value="DEAD/DEAH_box_helicase_dom"/>
</dbReference>
<dbReference type="PROSITE" id="PS51195">
    <property type="entry name" value="Q_MOTIF"/>
    <property type="match status" value="1"/>
</dbReference>
<evidence type="ECO:0000256" key="8">
    <source>
        <dbReference type="SAM" id="MobiDB-lite"/>
    </source>
</evidence>
<dbReference type="InterPro" id="IPR014014">
    <property type="entry name" value="RNA_helicase_DEAD_Q_motif"/>
</dbReference>
<evidence type="ECO:0000313" key="12">
    <source>
        <dbReference type="EMBL" id="MBI3627954.1"/>
    </source>
</evidence>
<sequence length="416" mass="46254">METFAELQVSGLIKENLSRAKLTTPTPVQAGAIPPALLGRDVLGTAQTGTGKTLAFMIPILERLIHSPAKGIEALVLLPTRELAMQVYDVAARVGRGSRISASLVVGGLSEVRQLDEIRQGARLVIATPGRLDDYVRRKLVNLQNVKILVLDEADRMVDMGFLPQMRTILQALPKERQTMCFSATLEKTVARLVHEYLKSPVRVEIGSTQKAPETIRLQMYQVFREQKVALLVHLLNTEPGTFLVFARTKYGADKLARKLQRQSFDAAVIHGGRSQGQRTAALAGFKQGRHRILVATDIASRGIHVHAISHVVNYDLPQVPEDFIHRVGRTGRAELTGVASTFVTPEDLPEFRIIEKMLGAQVTRIPLPTNLASEPRSLHEEHFERKARGFSGYGSRSGPPTKPNRRLMRRRFRAR</sequence>
<evidence type="ECO:0000259" key="9">
    <source>
        <dbReference type="PROSITE" id="PS51192"/>
    </source>
</evidence>